<organism evidence="6">
    <name type="scientific">Microbacterium sp. A8/3-1</name>
    <dbReference type="NCBI Taxonomy" id="3160749"/>
    <lineage>
        <taxon>Bacteria</taxon>
        <taxon>Bacillati</taxon>
        <taxon>Actinomycetota</taxon>
        <taxon>Actinomycetes</taxon>
        <taxon>Micrococcales</taxon>
        <taxon>Microbacteriaceae</taxon>
        <taxon>Microbacterium</taxon>
    </lineage>
</organism>
<reference evidence="6" key="1">
    <citation type="submission" date="2024-06" db="EMBL/GenBank/DDBJ databases">
        <title>Draft genome sequence of Microbacterium sp. strain A8/3-1, isolated from Oxytropis tragacanthoides Fisch. ex DC. Root nodules in the Altai region of Russia.</title>
        <authorList>
            <person name="Sazanova A."/>
            <person name="Guro P."/>
            <person name="Kuznetsova I."/>
            <person name="Belimov A."/>
            <person name="Safronova V."/>
        </authorList>
    </citation>
    <scope>NUCLEOTIDE SEQUENCE</scope>
    <source>
        <strain evidence="6">A8/3-1</strain>
    </source>
</reference>
<sequence>MTAARDDAQPLTLTLAPATHQGRWQDYVRPPDAQVIRTIGAAFEEVDGVAYQNASVIRYGGREYVFSRRAILTLVVVAACNAACRFCSNEITFTPSGPYLTHGDSLERVRDFALLAGVRKLAITGGEPTLQPQKLFDLVRSFGPGFRRIRLHTNGSNAFSPVIVDGQEVELLPALSEAGLTGVSVSVAHFDQDANAAVMRFKKGWQFTPTDVLSRIASLASDRFTPRLSCVMTHSGVATVEDMLEYMRWGRQIGYRKFIFRTCSSIPEDFRKVTEYSEFNAENYLAIDDISSALDRLPGFERTFRQRKSDSNVDSYVWGDISFDVDESSEEVDPDAKVRRINVMPTGVAYTSWIDPLAVLFDDDLASAERARQREFGGARR</sequence>
<dbReference type="InterPro" id="IPR007197">
    <property type="entry name" value="rSAM"/>
</dbReference>
<dbReference type="PANTHER" id="PTHR11228:SF7">
    <property type="entry name" value="PQQA PEPTIDE CYCLASE"/>
    <property type="match status" value="1"/>
</dbReference>
<dbReference type="RefSeq" id="WP_350352835.1">
    <property type="nucleotide sequence ID" value="NZ_CP158357.1"/>
</dbReference>
<dbReference type="SFLD" id="SFLDG01067">
    <property type="entry name" value="SPASM/twitch_domain_containing"/>
    <property type="match status" value="1"/>
</dbReference>
<protein>
    <submittedName>
        <fullName evidence="6">Radical SAM protein</fullName>
    </submittedName>
</protein>
<dbReference type="SUPFAM" id="SSF102114">
    <property type="entry name" value="Radical SAM enzymes"/>
    <property type="match status" value="1"/>
</dbReference>
<keyword evidence="1" id="KW-0949">S-adenosyl-L-methionine</keyword>
<dbReference type="CDD" id="cd01335">
    <property type="entry name" value="Radical_SAM"/>
    <property type="match status" value="1"/>
</dbReference>
<dbReference type="EMBL" id="CP158357">
    <property type="protein sequence ID" value="XBX79927.1"/>
    <property type="molecule type" value="Genomic_DNA"/>
</dbReference>
<evidence type="ECO:0000256" key="1">
    <source>
        <dbReference type="ARBA" id="ARBA00022691"/>
    </source>
</evidence>
<evidence type="ECO:0000256" key="2">
    <source>
        <dbReference type="ARBA" id="ARBA00022723"/>
    </source>
</evidence>
<evidence type="ECO:0000256" key="4">
    <source>
        <dbReference type="ARBA" id="ARBA00023014"/>
    </source>
</evidence>
<dbReference type="Gene3D" id="3.20.20.70">
    <property type="entry name" value="Aldolase class I"/>
    <property type="match status" value="1"/>
</dbReference>
<keyword evidence="2" id="KW-0479">Metal-binding</keyword>
<feature type="domain" description="Radical SAM core" evidence="5">
    <location>
        <begin position="66"/>
        <end position="307"/>
    </location>
</feature>
<dbReference type="GO" id="GO:0051536">
    <property type="term" value="F:iron-sulfur cluster binding"/>
    <property type="evidence" value="ECO:0007669"/>
    <property type="project" value="UniProtKB-KW"/>
</dbReference>
<dbReference type="AlphaFoldDB" id="A0AAU7W1B9"/>
<keyword evidence="3" id="KW-0408">Iron</keyword>
<gene>
    <name evidence="6" type="ORF">ABS642_07550</name>
</gene>
<accession>A0AAU7W1B9</accession>
<dbReference type="GO" id="GO:0046872">
    <property type="term" value="F:metal ion binding"/>
    <property type="evidence" value="ECO:0007669"/>
    <property type="project" value="UniProtKB-KW"/>
</dbReference>
<dbReference type="SFLD" id="SFLDS00029">
    <property type="entry name" value="Radical_SAM"/>
    <property type="match status" value="1"/>
</dbReference>
<evidence type="ECO:0000256" key="3">
    <source>
        <dbReference type="ARBA" id="ARBA00023004"/>
    </source>
</evidence>
<name>A0AAU7W1B9_9MICO</name>
<evidence type="ECO:0000259" key="5">
    <source>
        <dbReference type="PROSITE" id="PS51918"/>
    </source>
</evidence>
<dbReference type="GO" id="GO:0003824">
    <property type="term" value="F:catalytic activity"/>
    <property type="evidence" value="ECO:0007669"/>
    <property type="project" value="InterPro"/>
</dbReference>
<evidence type="ECO:0000313" key="6">
    <source>
        <dbReference type="EMBL" id="XBX79927.1"/>
    </source>
</evidence>
<dbReference type="InterPro" id="IPR050377">
    <property type="entry name" value="Radical_SAM_PqqE_MftC-like"/>
</dbReference>
<dbReference type="InterPro" id="IPR058240">
    <property type="entry name" value="rSAM_sf"/>
</dbReference>
<dbReference type="PANTHER" id="PTHR11228">
    <property type="entry name" value="RADICAL SAM DOMAIN PROTEIN"/>
    <property type="match status" value="1"/>
</dbReference>
<dbReference type="PROSITE" id="PS51918">
    <property type="entry name" value="RADICAL_SAM"/>
    <property type="match status" value="1"/>
</dbReference>
<dbReference type="Pfam" id="PF04055">
    <property type="entry name" value="Radical_SAM"/>
    <property type="match status" value="1"/>
</dbReference>
<dbReference type="InterPro" id="IPR013785">
    <property type="entry name" value="Aldolase_TIM"/>
</dbReference>
<proteinExistence type="predicted"/>
<keyword evidence="4" id="KW-0411">Iron-sulfur</keyword>